<evidence type="ECO:0000313" key="7">
    <source>
        <dbReference type="EMBL" id="VXD20967.1"/>
    </source>
</evidence>
<dbReference type="AlphaFoldDB" id="A0A7Z9BR53"/>
<dbReference type="OrthoDB" id="428071at2"/>
<dbReference type="GO" id="GO:0006633">
    <property type="term" value="P:fatty acid biosynthetic process"/>
    <property type="evidence" value="ECO:0007669"/>
    <property type="project" value="TreeGrafter"/>
</dbReference>
<dbReference type="Gene3D" id="3.40.50.12780">
    <property type="entry name" value="N-terminal domain of ligase-like"/>
    <property type="match status" value="1"/>
</dbReference>
<name>A0A7Z9BR53_9CYAN</name>
<keyword evidence="8" id="KW-1185">Reference proteome</keyword>
<dbReference type="GO" id="GO:0071766">
    <property type="term" value="P:Actinobacterium-type cell wall biogenesis"/>
    <property type="evidence" value="ECO:0007669"/>
    <property type="project" value="UniProtKB-ARBA"/>
</dbReference>
<evidence type="ECO:0000259" key="6">
    <source>
        <dbReference type="Pfam" id="PF23024"/>
    </source>
</evidence>
<dbReference type="SUPFAM" id="SSF56801">
    <property type="entry name" value="Acetyl-CoA synthetase-like"/>
    <property type="match status" value="1"/>
</dbReference>
<evidence type="ECO:0000313" key="8">
    <source>
        <dbReference type="Proteomes" id="UP000184550"/>
    </source>
</evidence>
<dbReference type="FunFam" id="3.40.50.12780:FF:000013">
    <property type="entry name" value="Long-chain-fatty-acid--AMP ligase FadD32"/>
    <property type="match status" value="1"/>
</dbReference>
<accession>A0A7Z9BR53</accession>
<dbReference type="CDD" id="cd05931">
    <property type="entry name" value="FAAL"/>
    <property type="match status" value="1"/>
</dbReference>
<keyword evidence="2 7" id="KW-0436">Ligase</keyword>
<dbReference type="EMBL" id="CZCU02000148">
    <property type="protein sequence ID" value="VXD20967.1"/>
    <property type="molecule type" value="Genomic_DNA"/>
</dbReference>
<protein>
    <submittedName>
        <fullName evidence="7">Long-chain-fatty-acid--CoA ligase (Acyl-CoA synthetase)</fullName>
        <ecNumber evidence="7">6.2.1.3</ecNumber>
    </submittedName>
</protein>
<evidence type="ECO:0000256" key="4">
    <source>
        <dbReference type="ARBA" id="ARBA00023098"/>
    </source>
</evidence>
<gene>
    <name evidence="7" type="ORF">PL8927_710004</name>
</gene>
<dbReference type="GO" id="GO:0004467">
    <property type="term" value="F:long-chain fatty acid-CoA ligase activity"/>
    <property type="evidence" value="ECO:0007669"/>
    <property type="project" value="UniProtKB-EC"/>
</dbReference>
<feature type="domain" description="AMP-dependent synthetase/ligase" evidence="5">
    <location>
        <begin position="23"/>
        <end position="432"/>
    </location>
</feature>
<comment type="similarity">
    <text evidence="1">Belongs to the ATP-dependent AMP-binding enzyme family.</text>
</comment>
<reference evidence="7" key="1">
    <citation type="submission" date="2019-10" db="EMBL/GenBank/DDBJ databases">
        <authorList>
            <consortium name="Genoscope - CEA"/>
            <person name="William W."/>
        </authorList>
    </citation>
    <scope>NUCLEOTIDE SEQUENCE [LARGE SCALE GENOMIC DNA]</scope>
    <source>
        <strain evidence="7">BBR_PRJEB10992</strain>
    </source>
</reference>
<evidence type="ECO:0000256" key="1">
    <source>
        <dbReference type="ARBA" id="ARBA00006432"/>
    </source>
</evidence>
<dbReference type="GO" id="GO:0005886">
    <property type="term" value="C:plasma membrane"/>
    <property type="evidence" value="ECO:0007669"/>
    <property type="project" value="TreeGrafter"/>
</dbReference>
<dbReference type="PANTHER" id="PTHR22754">
    <property type="entry name" value="DISCO-INTERACTING PROTEIN 2 DIP2 -RELATED"/>
    <property type="match status" value="1"/>
</dbReference>
<comment type="caution">
    <text evidence="7">The sequence shown here is derived from an EMBL/GenBank/DDBJ whole genome shotgun (WGS) entry which is preliminary data.</text>
</comment>
<sequence>MADQFNPFKSTTLIELLEYRAFQQPNQIGYTFLIDGESETVTLTYQQLNQKAKAIAAKLQAICQPKDRVLLLYQPGLDYISAFFGCLYAGVIAVPAYPPRPDRSLPRLQAIIKDTNATVALTTESTLSSLQRFFPQMSDIAPLNWFATDILEAEIEKNWQPPSINSQTLAFLQYTSGSTATPKGVMISHQNLLHNLTAIYHCFGHSSESQGVIWLPPYHDMGLIGGVLEPLFGGFPVILMSPLMFVQNPLRWLQTISRYRATTSGGPNFAYDLCIKKVLGKGGTLKGGGTPPLQLDNLDLSSWEVAFNGAEPIYHEVLERFSQTFATYGFRREAFYPCYGMAEATLIITGGLKNAPPIFKTVDAISLENHQIVEVDQPPDNLITNTKTLVGCGQCLLDQKVLIVNPETFNLCEVGTVGEIWVSGLSVGQGYWNKPQETETLFNAYLTTGEGPFLRTGDLGFLDAEELFITGRIKDIIIINGRNHYPQDIEWTVEQSHPLIRPSGVAGFSIDGSGEERLVVAVEMERQYWQQIRTWDNGNGSAKTSPKQAVLQSIRRAVSQNHDLQVFKTVLLKPGTLPKTSSGKIQRHACRSSFIAGKWGE</sequence>
<dbReference type="GO" id="GO:0070566">
    <property type="term" value="F:adenylyltransferase activity"/>
    <property type="evidence" value="ECO:0007669"/>
    <property type="project" value="TreeGrafter"/>
</dbReference>
<dbReference type="EC" id="6.2.1.3" evidence="7"/>
<dbReference type="InterPro" id="IPR025110">
    <property type="entry name" value="AMP-bd_C"/>
</dbReference>
<dbReference type="PANTHER" id="PTHR22754:SF32">
    <property type="entry name" value="DISCO-INTERACTING PROTEIN 2"/>
    <property type="match status" value="1"/>
</dbReference>
<keyword evidence="4" id="KW-0443">Lipid metabolism</keyword>
<dbReference type="Pfam" id="PF00501">
    <property type="entry name" value="AMP-binding"/>
    <property type="match status" value="1"/>
</dbReference>
<evidence type="ECO:0000259" key="5">
    <source>
        <dbReference type="Pfam" id="PF00501"/>
    </source>
</evidence>
<dbReference type="Pfam" id="PF23024">
    <property type="entry name" value="AMP-dom_DIP2-like"/>
    <property type="match status" value="1"/>
</dbReference>
<feature type="domain" description="AMP-binding enzyme C-terminal" evidence="6">
    <location>
        <begin position="474"/>
        <end position="598"/>
    </location>
</feature>
<organism evidence="7 8">
    <name type="scientific">Planktothrix serta PCC 8927</name>
    <dbReference type="NCBI Taxonomy" id="671068"/>
    <lineage>
        <taxon>Bacteria</taxon>
        <taxon>Bacillati</taxon>
        <taxon>Cyanobacteriota</taxon>
        <taxon>Cyanophyceae</taxon>
        <taxon>Oscillatoriophycideae</taxon>
        <taxon>Oscillatoriales</taxon>
        <taxon>Microcoleaceae</taxon>
        <taxon>Planktothrix</taxon>
    </lineage>
</organism>
<dbReference type="InterPro" id="IPR040097">
    <property type="entry name" value="FAAL/FAAC"/>
</dbReference>
<dbReference type="Proteomes" id="UP000184550">
    <property type="component" value="Unassembled WGS sequence"/>
</dbReference>
<proteinExistence type="inferred from homology"/>
<evidence type="ECO:0000256" key="2">
    <source>
        <dbReference type="ARBA" id="ARBA00022598"/>
    </source>
</evidence>
<evidence type="ECO:0000256" key="3">
    <source>
        <dbReference type="ARBA" id="ARBA00022832"/>
    </source>
</evidence>
<dbReference type="InterPro" id="IPR000873">
    <property type="entry name" value="AMP-dep_synth/lig_dom"/>
</dbReference>
<keyword evidence="3" id="KW-0276">Fatty acid metabolism</keyword>
<dbReference type="InterPro" id="IPR042099">
    <property type="entry name" value="ANL_N_sf"/>
</dbReference>
<dbReference type="RefSeq" id="WP_083623451.1">
    <property type="nucleotide sequence ID" value="NZ_LR734876.1"/>
</dbReference>
<dbReference type="Gene3D" id="3.30.300.30">
    <property type="match status" value="1"/>
</dbReference>
<dbReference type="InterPro" id="IPR045851">
    <property type="entry name" value="AMP-bd_C_sf"/>
</dbReference>